<reference evidence="4 7" key="3">
    <citation type="submission" date="2016-10" db="EMBL/GenBank/DDBJ databases">
        <title>Genome sequence of Nocardia seriolae strain EM150506, isolated from Anguila japonica.</title>
        <authorList>
            <person name="Han H.-J."/>
        </authorList>
    </citation>
    <scope>NUCLEOTIDE SEQUENCE [LARGE SCALE GENOMIC DNA]</scope>
    <source>
        <strain evidence="4 7">EM150506</strain>
    </source>
</reference>
<feature type="chain" id="PRO_5044541234" evidence="1">
    <location>
        <begin position="22"/>
        <end position="408"/>
    </location>
</feature>
<keyword evidence="6" id="KW-1185">Reference proteome</keyword>
<dbReference type="InterPro" id="IPR055797">
    <property type="entry name" value="DUF7373"/>
</dbReference>
<feature type="domain" description="DUF7373" evidence="3">
    <location>
        <begin position="259"/>
        <end position="406"/>
    </location>
</feature>
<evidence type="ECO:0000313" key="4">
    <source>
        <dbReference type="EMBL" id="APB01497.1"/>
    </source>
</evidence>
<evidence type="ECO:0000259" key="3">
    <source>
        <dbReference type="Pfam" id="PF24092"/>
    </source>
</evidence>
<dbReference type="Proteomes" id="UP000037179">
    <property type="component" value="Unassembled WGS sequence"/>
</dbReference>
<protein>
    <submittedName>
        <fullName evidence="5">Uncharacterized protein</fullName>
    </submittedName>
</protein>
<keyword evidence="1" id="KW-0732">Signal</keyword>
<dbReference type="PROSITE" id="PS51257">
    <property type="entry name" value="PROKAR_LIPOPROTEIN"/>
    <property type="match status" value="1"/>
</dbReference>
<dbReference type="InterPro" id="IPR056463">
    <property type="entry name" value="DUF7373_C"/>
</dbReference>
<dbReference type="RefSeq" id="WP_033085992.1">
    <property type="nucleotide sequence ID" value="NZ_AP017900.1"/>
</dbReference>
<dbReference type="Proteomes" id="UP000180166">
    <property type="component" value="Chromosome"/>
</dbReference>
<dbReference type="EMBL" id="BBYQ01000016">
    <property type="protein sequence ID" value="GAP27305.1"/>
    <property type="molecule type" value="Genomic_DNA"/>
</dbReference>
<sequence length="408" mass="43761">MTLSHRIRATALLAITTAAIAGCGSSVEGSARPGEIDVRALDIGNYPTVPLDERYLYSPSMGNGFNLALQRLGDHVVNGTDIDPKFGYGTGAVPFLDTDRATTVLAKATAPVLEANRMMFGFSVGHSEKQPDRSGKPPADSAFTTVTVMQFPDAAAASKAAAELDEADFAVAPDRNQRVPVPDYPDAHTHWRPGVASIGSTMAHGSYVVDMFVGGKDPEPSQLTALVASVYKAQVPLLDSLPPLDREGVLRLPYDANAMLRRTLNFDTSFQPDFASQAVADPRGFLHRVTDQNFWRRLVTDAGVERFSTSGMAFSGVSMLFRTRDADAARRLSAAILEHGYSAVADKPAGIPGANCGELQNQSQGGGNKRYRCVLSYRGYAAVVESDQILDTQQRAAAQYALLANSTW</sequence>
<dbReference type="OrthoDB" id="4535232at2"/>
<evidence type="ECO:0000256" key="1">
    <source>
        <dbReference type="SAM" id="SignalP"/>
    </source>
</evidence>
<organism evidence="5 6">
    <name type="scientific">Nocardia seriolae</name>
    <dbReference type="NCBI Taxonomy" id="37332"/>
    <lineage>
        <taxon>Bacteria</taxon>
        <taxon>Bacillati</taxon>
        <taxon>Actinomycetota</taxon>
        <taxon>Actinomycetes</taxon>
        <taxon>Mycobacteriales</taxon>
        <taxon>Nocardiaceae</taxon>
        <taxon>Nocardia</taxon>
    </lineage>
</organism>
<feature type="signal peptide" evidence="1">
    <location>
        <begin position="1"/>
        <end position="21"/>
    </location>
</feature>
<name>A0A0B8NAV7_9NOCA</name>
<dbReference type="KEGG" id="nsr:NS506_07477"/>
<evidence type="ECO:0000313" key="7">
    <source>
        <dbReference type="Proteomes" id="UP000180166"/>
    </source>
</evidence>
<reference evidence="6" key="1">
    <citation type="submission" date="2015-07" db="EMBL/GenBank/DDBJ databases">
        <title>Nocardia seriolae U-1 whole genome shotgun sequence.</title>
        <authorList>
            <person name="Imajoh M."/>
            <person name="Fukumoto Y."/>
            <person name="Sukeda M."/>
            <person name="Yamane J."/>
            <person name="Yamasaki K."/>
            <person name="Shimizu M."/>
            <person name="Ohnishi K."/>
            <person name="Oshima S."/>
        </authorList>
    </citation>
    <scope>NUCLEOTIDE SEQUENCE [LARGE SCALE GENOMIC DNA]</scope>
    <source>
        <strain evidence="6">U-1</strain>
    </source>
</reference>
<dbReference type="Pfam" id="PF24092">
    <property type="entry name" value="DUF7373_C"/>
    <property type="match status" value="1"/>
</dbReference>
<evidence type="ECO:0000313" key="5">
    <source>
        <dbReference type="EMBL" id="GAP27305.1"/>
    </source>
</evidence>
<proteinExistence type="predicted"/>
<dbReference type="Pfam" id="PF24088">
    <property type="entry name" value="DUF7373"/>
    <property type="match status" value="1"/>
</dbReference>
<feature type="domain" description="DUF7373" evidence="2">
    <location>
        <begin position="58"/>
        <end position="253"/>
    </location>
</feature>
<evidence type="ECO:0000313" key="6">
    <source>
        <dbReference type="Proteomes" id="UP000037179"/>
    </source>
</evidence>
<dbReference type="AlphaFoldDB" id="A0A0B8NAV7"/>
<gene>
    <name evidence="4" type="ORF">NS506_07477</name>
    <name evidence="5" type="ORF">NSK11_contig00016-0064</name>
</gene>
<dbReference type="EMBL" id="CP017839">
    <property type="protein sequence ID" value="APB01497.1"/>
    <property type="molecule type" value="Genomic_DNA"/>
</dbReference>
<evidence type="ECO:0000259" key="2">
    <source>
        <dbReference type="Pfam" id="PF24088"/>
    </source>
</evidence>
<dbReference type="GeneID" id="93372584"/>
<accession>A0A0B8NAV7</accession>
<reference evidence="5 6" key="2">
    <citation type="journal article" date="2016" name="Genome Announc.">
        <title>Draft Genome Sequence of Erythromycin- and Oxytetracycline-Sensitive Nocardia seriolae Strain U-1 (NBRC 110359).</title>
        <authorList>
            <person name="Imajoh M."/>
            <person name="Sukeda M."/>
            <person name="Shimizu M."/>
            <person name="Yamane J."/>
            <person name="Ohnishi K."/>
            <person name="Oshima S."/>
        </authorList>
    </citation>
    <scope>NUCLEOTIDE SEQUENCE [LARGE SCALE GENOMIC DNA]</scope>
    <source>
        <strain evidence="5 6">U-1</strain>
    </source>
</reference>